<dbReference type="GO" id="GO:0045259">
    <property type="term" value="C:proton-transporting ATP synthase complex"/>
    <property type="evidence" value="ECO:0007669"/>
    <property type="project" value="UniProtKB-KW"/>
</dbReference>
<dbReference type="InterPro" id="IPR026015">
    <property type="entry name" value="ATP_synth_OSCP/delta_N_sf"/>
</dbReference>
<keyword evidence="7" id="KW-0139">CF(1)</keyword>
<dbReference type="AlphaFoldDB" id="A0A2G1VZX7"/>
<dbReference type="InterPro" id="IPR020781">
    <property type="entry name" value="ATPase_OSCP/d_CS"/>
</dbReference>
<organism evidence="8 9">
    <name type="scientific">Rhodopirellula bahusiensis</name>
    <dbReference type="NCBI Taxonomy" id="2014065"/>
    <lineage>
        <taxon>Bacteria</taxon>
        <taxon>Pseudomonadati</taxon>
        <taxon>Planctomycetota</taxon>
        <taxon>Planctomycetia</taxon>
        <taxon>Pirellulales</taxon>
        <taxon>Pirellulaceae</taxon>
        <taxon>Rhodopirellula</taxon>
    </lineage>
</organism>
<dbReference type="HAMAP" id="MF_01416">
    <property type="entry name" value="ATP_synth_delta_bact"/>
    <property type="match status" value="1"/>
</dbReference>
<keyword evidence="7" id="KW-1003">Cell membrane</keyword>
<evidence type="ECO:0000256" key="3">
    <source>
        <dbReference type="ARBA" id="ARBA00022781"/>
    </source>
</evidence>
<comment type="function">
    <text evidence="7">This protein is part of the stalk that links CF(0) to CF(1). It either transmits conformational changes from CF(0) to CF(1) or is implicated in proton conduction.</text>
</comment>
<comment type="function">
    <text evidence="7">F(1)F(0) ATP synthase produces ATP from ADP in the presence of a proton or sodium gradient. F-type ATPases consist of two structural domains, F(1) containing the extramembraneous catalytic core and F(0) containing the membrane proton channel, linked together by a central stalk and a peripheral stalk. During catalysis, ATP synthesis in the catalytic domain of F(1) is coupled via a rotary mechanism of the central stalk subunits to proton translocation.</text>
</comment>
<accession>A0A2G1VZX7</accession>
<dbReference type="Pfam" id="PF00213">
    <property type="entry name" value="OSCP"/>
    <property type="match status" value="1"/>
</dbReference>
<evidence type="ECO:0000313" key="8">
    <source>
        <dbReference type="EMBL" id="PHQ32160.1"/>
    </source>
</evidence>
<dbReference type="Proteomes" id="UP000225740">
    <property type="component" value="Unassembled WGS sequence"/>
</dbReference>
<dbReference type="GO" id="GO:0046933">
    <property type="term" value="F:proton-transporting ATP synthase activity, rotational mechanism"/>
    <property type="evidence" value="ECO:0007669"/>
    <property type="project" value="UniProtKB-UniRule"/>
</dbReference>
<dbReference type="OrthoDB" id="9802471at2"/>
<dbReference type="InterPro" id="IPR000711">
    <property type="entry name" value="ATPase_OSCP/dsu"/>
</dbReference>
<dbReference type="PRINTS" id="PR00125">
    <property type="entry name" value="ATPASEDELTA"/>
</dbReference>
<comment type="caution">
    <text evidence="8">The sequence shown here is derived from an EMBL/GenBank/DDBJ whole genome shotgun (WGS) entry which is preliminary data.</text>
</comment>
<dbReference type="GeneID" id="90611531"/>
<name>A0A2G1VZX7_9BACT</name>
<comment type="subcellular location">
    <subcellularLocation>
        <location evidence="7">Cell membrane</location>
        <topology evidence="7">Peripheral membrane protein</topology>
    </subcellularLocation>
    <subcellularLocation>
        <location evidence="1">Membrane</location>
    </subcellularLocation>
</comment>
<keyword evidence="3 7" id="KW-0375">Hydrogen ion transport</keyword>
<keyword evidence="4 7" id="KW-0406">Ion transport</keyword>
<proteinExistence type="inferred from homology"/>
<sequence>MVKLPSLKFLRRSTDETPNVSETASHSTVLDVGAEKLGKTYARALLAATQADGSTDAVVSDLNVICDEALLPNPKLQLAFQSPQIDADEKCRVVDRLFGGNTHPVLIKLMKVMAKRGRLGYLVAVRDAAVELFDEAAGRVVAEVRTAVPMTEQLRGEVTQQLSSRFGKTVRLRESVDTELIGGMVIRVGDTVFDSSVASRLDKLGKTAAAGFARQLIEQSDRFSSSS</sequence>
<evidence type="ECO:0000256" key="2">
    <source>
        <dbReference type="ARBA" id="ARBA00022448"/>
    </source>
</evidence>
<keyword evidence="5 7" id="KW-0472">Membrane</keyword>
<dbReference type="PANTHER" id="PTHR11910">
    <property type="entry name" value="ATP SYNTHASE DELTA CHAIN"/>
    <property type="match status" value="1"/>
</dbReference>
<evidence type="ECO:0000256" key="4">
    <source>
        <dbReference type="ARBA" id="ARBA00023065"/>
    </source>
</evidence>
<comment type="similarity">
    <text evidence="7">Belongs to the ATPase delta chain family.</text>
</comment>
<protein>
    <recommendedName>
        <fullName evidence="7">ATP synthase subunit delta</fullName>
    </recommendedName>
    <alternativeName>
        <fullName evidence="7">ATP synthase F(1) sector subunit delta</fullName>
    </alternativeName>
    <alternativeName>
        <fullName evidence="7">F-type ATPase subunit delta</fullName>
        <shortName evidence="7">F-ATPase subunit delta</shortName>
    </alternativeName>
</protein>
<dbReference type="GO" id="GO:0005886">
    <property type="term" value="C:plasma membrane"/>
    <property type="evidence" value="ECO:0007669"/>
    <property type="project" value="UniProtKB-SubCell"/>
</dbReference>
<dbReference type="PROSITE" id="PS00389">
    <property type="entry name" value="ATPASE_DELTA"/>
    <property type="match status" value="1"/>
</dbReference>
<keyword evidence="9" id="KW-1185">Reference proteome</keyword>
<evidence type="ECO:0000256" key="7">
    <source>
        <dbReference type="HAMAP-Rule" id="MF_01416"/>
    </source>
</evidence>
<dbReference type="Gene3D" id="1.10.520.20">
    <property type="entry name" value="N-terminal domain of the delta subunit of the F1F0-ATP synthase"/>
    <property type="match status" value="1"/>
</dbReference>
<evidence type="ECO:0000256" key="5">
    <source>
        <dbReference type="ARBA" id="ARBA00023136"/>
    </source>
</evidence>
<dbReference type="NCBIfam" id="TIGR01145">
    <property type="entry name" value="ATP_synt_delta"/>
    <property type="match status" value="1"/>
</dbReference>
<reference evidence="8 9" key="1">
    <citation type="submission" date="2017-06" db="EMBL/GenBank/DDBJ databases">
        <title>Description of Rhodopirellula bahusiensis sp. nov.</title>
        <authorList>
            <person name="Kizina J."/>
            <person name="Harder J."/>
        </authorList>
    </citation>
    <scope>NUCLEOTIDE SEQUENCE [LARGE SCALE GENOMIC DNA]</scope>
    <source>
        <strain evidence="8 9">SWK21</strain>
    </source>
</reference>
<evidence type="ECO:0000256" key="6">
    <source>
        <dbReference type="ARBA" id="ARBA00023310"/>
    </source>
</evidence>
<gene>
    <name evidence="7 8" type="primary">atpH</name>
    <name evidence="8" type="ORF">CEE69_26990</name>
</gene>
<dbReference type="RefSeq" id="WP_099263724.1">
    <property type="nucleotide sequence ID" value="NZ_NIZW01000031.1"/>
</dbReference>
<keyword evidence="6 7" id="KW-0066">ATP synthesis</keyword>
<keyword evidence="2 7" id="KW-0813">Transport</keyword>
<dbReference type="EMBL" id="NIZW01000031">
    <property type="protein sequence ID" value="PHQ32160.1"/>
    <property type="molecule type" value="Genomic_DNA"/>
</dbReference>
<evidence type="ECO:0000313" key="9">
    <source>
        <dbReference type="Proteomes" id="UP000225740"/>
    </source>
</evidence>
<evidence type="ECO:0000256" key="1">
    <source>
        <dbReference type="ARBA" id="ARBA00004370"/>
    </source>
</evidence>
<dbReference type="SUPFAM" id="SSF47928">
    <property type="entry name" value="N-terminal domain of the delta subunit of the F1F0-ATP synthase"/>
    <property type="match status" value="1"/>
</dbReference>